<dbReference type="PANTHER" id="PTHR10039">
    <property type="entry name" value="AMELOGENIN"/>
    <property type="match status" value="1"/>
</dbReference>
<dbReference type="Pfam" id="PF24883">
    <property type="entry name" value="NPHP3_N"/>
    <property type="match status" value="1"/>
</dbReference>
<gene>
    <name evidence="6" type="ORF">BDV29DRAFT_165951</name>
</gene>
<dbReference type="Gene3D" id="1.25.40.10">
    <property type="entry name" value="Tetratricopeptide repeat domain"/>
    <property type="match status" value="1"/>
</dbReference>
<dbReference type="PANTHER" id="PTHR10039:SF17">
    <property type="entry name" value="FUNGAL STAND N-TERMINAL GOODBYE DOMAIN-CONTAINING PROTEIN-RELATED"/>
    <property type="match status" value="1"/>
</dbReference>
<accession>A0A5N5XCZ4</accession>
<evidence type="ECO:0000256" key="2">
    <source>
        <dbReference type="PROSITE-ProRule" id="PRU00339"/>
    </source>
</evidence>
<dbReference type="Gene3D" id="3.40.50.300">
    <property type="entry name" value="P-loop containing nucleotide triphosphate hydrolases"/>
    <property type="match status" value="1"/>
</dbReference>
<evidence type="ECO:0000256" key="3">
    <source>
        <dbReference type="SAM" id="MobiDB-lite"/>
    </source>
</evidence>
<dbReference type="EMBL" id="ML732156">
    <property type="protein sequence ID" value="KAB8078648.1"/>
    <property type="molecule type" value="Genomic_DNA"/>
</dbReference>
<sequence>MTVQYGQVPAIYARAIERYREITKEDLHVTFLQKLQTVEDLTKEIDEQNTSFGEFRHKRGTIFNAMQAALVPVQLFGNLAAGGASMVFPPSSLVFGAVTYLMGAAKGISSSYDAIGDLMATLKEFTIRLKTYSKEQISEDLSNKLSDILMTLVEIFALSTKAIRRGRLLKFTRNILLGSDDAIQAAVGKLDKLTKVEAGLVGAETLTETKRTGRLVDGIQTTVTETNVTVQETGIAVNQMTVQVTEVQAMLGNILIAVNEKEDGHGEQTRSQQDQARDLLRPSKTDSAQDWYDKINKSRVPKTGDWIQSENTFTGWMKRDLPVMFIAGNPGAGKSYLSSSIISFLKDQYPQGVQHPSHVSVAYFFFKDDNPNTRSFHQALRDLAYQISKNDPAYVKYLATVADYSRISTLESAWRVLFVEFFLNKSPVSSTVYILFDGVDEAFDEERQSFLQLAKDLYDAPEGGRLQLAFVGRPHVSDQLVEALETNVPTIYVTTQKNSGDIDRYIKTSIQKSVILRRVSATLRREIAEKLSTGAEGMFLWVNLMLQELVKKRNESSIRKSLDQAPKGLKEMLRHVLMSFSGSLEEEELEFLNELLLWTACAPRPLTLGEVEAILELKSPEGDGMIYLEGALRKQYAAFFNLDREDSLTTTELQAMAGSGDESEGEEDMSSSYEDQDAFDDVENVTDFDSNKKTTTISFCHASLGDFFRDENEGKVSAGEGKLPVGVVIDNARAHALKTCLKIFTDEEFAKKTSEANLMLAYAAQNWVQHLHSVDPSKTALEDKREIASMLAKMFGLETYIEKWVIRRSWVSTSENLRAIRQWWEEPEVIESLPVEEVEFVLSTKEDPVQIFKPIASYCSKEWLIENKWGPAAMAAMIISYRKCQRGIDDDFLASFTPTAADIIEAAEWAGFEKTTRWHQRIAIVLRQTNHIEEAMDNFQQSIALDPSNWLAKSGMAIAHVQKKEWQTALSLDEEVEALLEQKIIDEPDQKDKLLAILHISRDRMTACYKEINEPEKQYQASQRARAASPYCDNCICMSLYLQHETGRYEESISLLKSLADAKVPDKDYDRLTEWLWENPYSDRGFLEFFADAALATDNLQFMIQSYRSAMRAARKASLTVVAAHLDLSLARIYCEFADDDDRATKRWEQILNTYGSAKEEGDIGAAKVAASYNLARHLLCRAIDAGAGSAEAEESITRLEKLVERFKADDMSSLWVAARARAIALGLWYRLTGRHDEARVLFAPSVKRAVQILSDDDPENDYSGLTDLQNALLAAGDTRNVISIAYVVGEYPDDDTAVSRGNHGYCCDGPCRKEFDALDNLYLCPICFDTGFCEDCTKLLETEDMPFRKCSPSHVKDFVYIPPRPQKVEANHILVDGQCLSFEEWLAGLKREWNV</sequence>
<evidence type="ECO:0000313" key="6">
    <source>
        <dbReference type="EMBL" id="KAB8078648.1"/>
    </source>
</evidence>
<dbReference type="OrthoDB" id="448455at2759"/>
<dbReference type="InterPro" id="IPR011990">
    <property type="entry name" value="TPR-like_helical_dom_sf"/>
</dbReference>
<feature type="region of interest" description="Disordered" evidence="3">
    <location>
        <begin position="262"/>
        <end position="287"/>
    </location>
</feature>
<organism evidence="6 7">
    <name type="scientific">Aspergillus leporis</name>
    <dbReference type="NCBI Taxonomy" id="41062"/>
    <lineage>
        <taxon>Eukaryota</taxon>
        <taxon>Fungi</taxon>
        <taxon>Dikarya</taxon>
        <taxon>Ascomycota</taxon>
        <taxon>Pezizomycotina</taxon>
        <taxon>Eurotiomycetes</taxon>
        <taxon>Eurotiomycetidae</taxon>
        <taxon>Eurotiales</taxon>
        <taxon>Aspergillaceae</taxon>
        <taxon>Aspergillus</taxon>
        <taxon>Aspergillus subgen. Circumdati</taxon>
    </lineage>
</organism>
<feature type="domain" description="Nephrocystin 3-like N-terminal" evidence="5">
    <location>
        <begin position="303"/>
        <end position="461"/>
    </location>
</feature>
<dbReference type="Proteomes" id="UP000326565">
    <property type="component" value="Unassembled WGS sequence"/>
</dbReference>
<keyword evidence="7" id="KW-1185">Reference proteome</keyword>
<evidence type="ECO:0000313" key="7">
    <source>
        <dbReference type="Proteomes" id="UP000326565"/>
    </source>
</evidence>
<feature type="compositionally biased region" description="Basic and acidic residues" evidence="3">
    <location>
        <begin position="275"/>
        <end position="284"/>
    </location>
</feature>
<evidence type="ECO:0000259" key="4">
    <source>
        <dbReference type="Pfam" id="PF17109"/>
    </source>
</evidence>
<dbReference type="InterPro" id="IPR031350">
    <property type="entry name" value="Goodbye_dom"/>
</dbReference>
<protein>
    <recommendedName>
        <fullName evidence="8">Fungal STAND N-terminal Goodbye domain-containing protein</fullName>
    </recommendedName>
</protein>
<name>A0A5N5XCZ4_9EURO</name>
<evidence type="ECO:0000259" key="5">
    <source>
        <dbReference type="Pfam" id="PF24883"/>
    </source>
</evidence>
<dbReference type="InterPro" id="IPR019734">
    <property type="entry name" value="TPR_rpt"/>
</dbReference>
<keyword evidence="2" id="KW-0802">TPR repeat</keyword>
<dbReference type="SUPFAM" id="SSF48452">
    <property type="entry name" value="TPR-like"/>
    <property type="match status" value="1"/>
</dbReference>
<dbReference type="Pfam" id="PF17109">
    <property type="entry name" value="Goodbye"/>
    <property type="match status" value="1"/>
</dbReference>
<dbReference type="PROSITE" id="PS50005">
    <property type="entry name" value="TPR"/>
    <property type="match status" value="1"/>
</dbReference>
<evidence type="ECO:0008006" key="8">
    <source>
        <dbReference type="Google" id="ProtNLM"/>
    </source>
</evidence>
<dbReference type="InterPro" id="IPR027417">
    <property type="entry name" value="P-loop_NTPase"/>
</dbReference>
<keyword evidence="1" id="KW-0677">Repeat</keyword>
<evidence type="ECO:0000256" key="1">
    <source>
        <dbReference type="ARBA" id="ARBA00022737"/>
    </source>
</evidence>
<proteinExistence type="predicted"/>
<dbReference type="InterPro" id="IPR056884">
    <property type="entry name" value="NPHP3-like_N"/>
</dbReference>
<feature type="domain" description="Fungal STAND N-terminal Goodbye" evidence="4">
    <location>
        <begin position="13"/>
        <end position="132"/>
    </location>
</feature>
<reference evidence="6 7" key="1">
    <citation type="submission" date="2019-04" db="EMBL/GenBank/DDBJ databases">
        <title>Friends and foes A comparative genomics study of 23 Aspergillus species from section Flavi.</title>
        <authorList>
            <consortium name="DOE Joint Genome Institute"/>
            <person name="Kjaerbolling I."/>
            <person name="Vesth T."/>
            <person name="Frisvad J.C."/>
            <person name="Nybo J.L."/>
            <person name="Theobald S."/>
            <person name="Kildgaard S."/>
            <person name="Isbrandt T."/>
            <person name="Kuo A."/>
            <person name="Sato A."/>
            <person name="Lyhne E.K."/>
            <person name="Kogle M.E."/>
            <person name="Wiebenga A."/>
            <person name="Kun R.S."/>
            <person name="Lubbers R.J."/>
            <person name="Makela M.R."/>
            <person name="Barry K."/>
            <person name="Chovatia M."/>
            <person name="Clum A."/>
            <person name="Daum C."/>
            <person name="Haridas S."/>
            <person name="He G."/>
            <person name="LaButti K."/>
            <person name="Lipzen A."/>
            <person name="Mondo S."/>
            <person name="Riley R."/>
            <person name="Salamov A."/>
            <person name="Simmons B.A."/>
            <person name="Magnuson J.K."/>
            <person name="Henrissat B."/>
            <person name="Mortensen U.H."/>
            <person name="Larsen T.O."/>
            <person name="Devries R.P."/>
            <person name="Grigoriev I.V."/>
            <person name="Machida M."/>
            <person name="Baker S.E."/>
            <person name="Andersen M.R."/>
        </authorList>
    </citation>
    <scope>NUCLEOTIDE SEQUENCE [LARGE SCALE GENOMIC DNA]</scope>
    <source>
        <strain evidence="6 7">CBS 151.66</strain>
    </source>
</reference>
<feature type="repeat" description="TPR" evidence="2">
    <location>
        <begin position="916"/>
        <end position="949"/>
    </location>
</feature>
<dbReference type="SUPFAM" id="SSF52540">
    <property type="entry name" value="P-loop containing nucleoside triphosphate hydrolases"/>
    <property type="match status" value="1"/>
</dbReference>